<comment type="caution">
    <text evidence="10">The sequence shown here is derived from an EMBL/GenBank/DDBJ whole genome shotgun (WGS) entry which is preliminary data.</text>
</comment>
<sequence length="453" mass="52342">MIFTIFGATGDLTTKKLIPALYNLYIESQLPEEFTVLGIGRRDYDDAGFIAEIEAGMQGDYAEWDVFKVHIQYYRMDFSNIDAFSAFSAMLKTHYAGQLRDKIFYLATAPRFFPIIAEGLIQNHIVVRGDLRSKIVFEKPFGEDLASAKSYNRMLLQSIDESQVYRIDHYLGKEMLQNILIVRFANKIFENIWNFKHIDHIKIIAYESETVKQRGGYYDQSGALKDMVQNHLFQTLALVAMDSPTGLNDRLIKDEKVKVLQRIVMSDDIMFGQYAGYLDEKGIPSGSKTETFAALKLYINTSRWQHTPFYLITGKKMDEKLFRIVITFKDSSFFFEKGQPEKNQLVIEVYPREGIEILFNGKAPGLQAYAMPMKLDYCHLCNTIGNTPEAYEKLILDVIHDDASLFTRWDEIEASWEIIDALEMIKHFEPLVIYENQTAILAKLETLWKEVKI</sequence>
<comment type="similarity">
    <text evidence="2 7">Belongs to the glucose-6-phosphate dehydrogenase family.</text>
</comment>
<dbReference type="EMBL" id="JAHBCL010000030">
    <property type="protein sequence ID" value="MBS7528034.1"/>
    <property type="molecule type" value="Genomic_DNA"/>
</dbReference>
<organism evidence="10 11">
    <name type="scientific">Fusibacter paucivorans</name>
    <dbReference type="NCBI Taxonomy" id="76009"/>
    <lineage>
        <taxon>Bacteria</taxon>
        <taxon>Bacillati</taxon>
        <taxon>Bacillota</taxon>
        <taxon>Clostridia</taxon>
        <taxon>Eubacteriales</taxon>
        <taxon>Eubacteriales Family XII. Incertae Sedis</taxon>
        <taxon>Fusibacter</taxon>
    </lineage>
</organism>
<dbReference type="SUPFAM" id="SSF55347">
    <property type="entry name" value="Glyceraldehyde-3-phosphate dehydrogenase-like, C-terminal domain"/>
    <property type="match status" value="1"/>
</dbReference>
<dbReference type="InterPro" id="IPR022674">
    <property type="entry name" value="G6P_DH_NAD-bd"/>
</dbReference>
<dbReference type="Pfam" id="PF02781">
    <property type="entry name" value="G6PD_C"/>
    <property type="match status" value="1"/>
</dbReference>
<dbReference type="PROSITE" id="PS00069">
    <property type="entry name" value="G6P_DEHYDROGENASE"/>
    <property type="match status" value="1"/>
</dbReference>
<dbReference type="Gene3D" id="3.40.50.720">
    <property type="entry name" value="NAD(P)-binding Rossmann-like Domain"/>
    <property type="match status" value="1"/>
</dbReference>
<evidence type="ECO:0000256" key="4">
    <source>
        <dbReference type="ARBA" id="ARBA00022857"/>
    </source>
</evidence>
<feature type="binding site" evidence="7">
    <location>
        <position position="315"/>
    </location>
    <ligand>
        <name>substrate</name>
    </ligand>
</feature>
<feature type="binding site" evidence="7">
    <location>
        <position position="41"/>
    </location>
    <ligand>
        <name>NADP(+)</name>
        <dbReference type="ChEBI" id="CHEBI:58349"/>
    </ligand>
</feature>
<feature type="domain" description="Glucose-6-phosphate dehydrogenase C-terminal" evidence="9">
    <location>
        <begin position="181"/>
        <end position="439"/>
    </location>
</feature>
<feature type="binding site" evidence="7">
    <location>
        <position position="207"/>
    </location>
    <ligand>
        <name>substrate</name>
    </ligand>
</feature>
<feature type="binding site" evidence="7">
    <location>
        <position position="226"/>
    </location>
    <ligand>
        <name>substrate</name>
    </ligand>
</feature>
<dbReference type="NCBIfam" id="TIGR00871">
    <property type="entry name" value="zwf"/>
    <property type="match status" value="1"/>
</dbReference>
<evidence type="ECO:0000313" key="11">
    <source>
        <dbReference type="Proteomes" id="UP000746471"/>
    </source>
</evidence>
<accession>A0ABS5PUF7</accession>
<evidence type="ECO:0000256" key="2">
    <source>
        <dbReference type="ARBA" id="ARBA00009975"/>
    </source>
</evidence>
<keyword evidence="6 7" id="KW-0119">Carbohydrate metabolism</keyword>
<evidence type="ECO:0000256" key="3">
    <source>
        <dbReference type="ARBA" id="ARBA00022526"/>
    </source>
</evidence>
<evidence type="ECO:0000313" key="10">
    <source>
        <dbReference type="EMBL" id="MBS7528034.1"/>
    </source>
</evidence>
<dbReference type="Gene3D" id="3.30.360.10">
    <property type="entry name" value="Dihydrodipicolinate Reductase, domain 2"/>
    <property type="match status" value="1"/>
</dbReference>
<comment type="pathway">
    <text evidence="1 7">Carbohydrate degradation; pentose phosphate pathway; D-ribulose 5-phosphate from D-glucose 6-phosphate (oxidative stage): step 1/3.</text>
</comment>
<dbReference type="PIRSF" id="PIRSF000110">
    <property type="entry name" value="G6PD"/>
    <property type="match status" value="1"/>
</dbReference>
<keyword evidence="11" id="KW-1185">Reference proteome</keyword>
<dbReference type="Pfam" id="PF00479">
    <property type="entry name" value="G6PD_N"/>
    <property type="match status" value="1"/>
</dbReference>
<dbReference type="InterPro" id="IPR036291">
    <property type="entry name" value="NAD(P)-bd_dom_sf"/>
</dbReference>
<feature type="domain" description="Glucose-6-phosphate dehydrogenase NAD-binding" evidence="8">
    <location>
        <begin position="5"/>
        <end position="178"/>
    </location>
</feature>
<dbReference type="RefSeq" id="WP_213237896.1">
    <property type="nucleotide sequence ID" value="NZ_JAHBCL010000030.1"/>
</dbReference>
<gene>
    <name evidence="7 10" type="primary">zwf</name>
    <name evidence="10" type="ORF">KHM83_15215</name>
</gene>
<dbReference type="Proteomes" id="UP000746471">
    <property type="component" value="Unassembled WGS sequence"/>
</dbReference>
<dbReference type="PRINTS" id="PR00079">
    <property type="entry name" value="G6PDHDRGNASE"/>
</dbReference>
<evidence type="ECO:0000256" key="5">
    <source>
        <dbReference type="ARBA" id="ARBA00023002"/>
    </source>
</evidence>
<dbReference type="HAMAP" id="MF_00966">
    <property type="entry name" value="G6PD"/>
    <property type="match status" value="1"/>
</dbReference>
<feature type="binding site" evidence="7">
    <location>
        <position position="320"/>
    </location>
    <ligand>
        <name>substrate</name>
    </ligand>
</feature>
<dbReference type="PANTHER" id="PTHR23429">
    <property type="entry name" value="GLUCOSE-6-PHOSPHATE 1-DEHYDROGENASE G6PD"/>
    <property type="match status" value="1"/>
</dbReference>
<feature type="binding site" evidence="7">
    <location>
        <position position="173"/>
    </location>
    <ligand>
        <name>substrate</name>
    </ligand>
</feature>
<comment type="caution">
    <text evidence="7">Lacks conserved residue(s) required for the propagation of feature annotation.</text>
</comment>
<dbReference type="EC" id="1.1.1.49" evidence="7"/>
<feature type="binding site" evidence="7">
    <location>
        <position position="169"/>
    </location>
    <ligand>
        <name>substrate</name>
    </ligand>
</feature>
<dbReference type="SUPFAM" id="SSF51735">
    <property type="entry name" value="NAD(P)-binding Rossmann-fold domains"/>
    <property type="match status" value="1"/>
</dbReference>
<protein>
    <recommendedName>
        <fullName evidence="7">Glucose-6-phosphate 1-dehydrogenase</fullName>
        <shortName evidence="7">G6PD</shortName>
        <ecNumber evidence="7">1.1.1.49</ecNumber>
    </recommendedName>
</protein>
<reference evidence="10 11" key="1">
    <citation type="submission" date="2021-05" db="EMBL/GenBank/DDBJ databases">
        <title>Fusibacter ferrireducens sp. nov., an anaerobic, sulfur- and Fe-reducing bacterium isolated from the mangrove sediment.</title>
        <authorList>
            <person name="Qiu D."/>
        </authorList>
    </citation>
    <scope>NUCLEOTIDE SEQUENCE [LARGE SCALE GENOMIC DNA]</scope>
    <source>
        <strain evidence="10 11">DSM 12116</strain>
    </source>
</reference>
<keyword evidence="5 7" id="KW-0560">Oxidoreductase</keyword>
<evidence type="ECO:0000256" key="6">
    <source>
        <dbReference type="ARBA" id="ARBA00023277"/>
    </source>
</evidence>
<proteinExistence type="inferred from homology"/>
<comment type="catalytic activity">
    <reaction evidence="7">
        <text>D-glucose 6-phosphate + NADP(+) = 6-phospho-D-glucono-1,5-lactone + NADPH + H(+)</text>
        <dbReference type="Rhea" id="RHEA:15841"/>
        <dbReference type="ChEBI" id="CHEBI:15378"/>
        <dbReference type="ChEBI" id="CHEBI:57783"/>
        <dbReference type="ChEBI" id="CHEBI:57955"/>
        <dbReference type="ChEBI" id="CHEBI:58349"/>
        <dbReference type="ChEBI" id="CHEBI:61548"/>
        <dbReference type="EC" id="1.1.1.49"/>
    </reaction>
</comment>
<keyword evidence="3 7" id="KW-0313">Glucose metabolism</keyword>
<feature type="binding site" evidence="7">
    <location>
        <begin position="77"/>
        <end position="78"/>
    </location>
    <ligand>
        <name>NADP(+)</name>
        <dbReference type="ChEBI" id="CHEBI:58349"/>
    </ligand>
</feature>
<dbReference type="PANTHER" id="PTHR23429:SF0">
    <property type="entry name" value="GLUCOSE-6-PHOSPHATE 1-DEHYDROGENASE"/>
    <property type="match status" value="1"/>
</dbReference>
<name>A0ABS5PUF7_9FIRM</name>
<comment type="function">
    <text evidence="7">Catalyzes the oxidation of glucose 6-phosphate to 6-phosphogluconolactone.</text>
</comment>
<feature type="active site" description="Proton acceptor" evidence="7">
    <location>
        <position position="231"/>
    </location>
</feature>
<dbReference type="InterPro" id="IPR001282">
    <property type="entry name" value="G6P_DH"/>
</dbReference>
<evidence type="ECO:0000256" key="1">
    <source>
        <dbReference type="ARBA" id="ARBA00004937"/>
    </source>
</evidence>
<evidence type="ECO:0000259" key="8">
    <source>
        <dbReference type="Pfam" id="PF00479"/>
    </source>
</evidence>
<evidence type="ECO:0000256" key="7">
    <source>
        <dbReference type="HAMAP-Rule" id="MF_00966"/>
    </source>
</evidence>
<feature type="binding site" evidence="7">
    <location>
        <position position="139"/>
    </location>
    <ligand>
        <name>NADP(+)</name>
        <dbReference type="ChEBI" id="CHEBI:58349"/>
    </ligand>
</feature>
<dbReference type="InterPro" id="IPR019796">
    <property type="entry name" value="G6P_DH_AS"/>
</dbReference>
<dbReference type="InterPro" id="IPR022675">
    <property type="entry name" value="G6P_DH_C"/>
</dbReference>
<keyword evidence="4 7" id="KW-0521">NADP</keyword>
<evidence type="ECO:0000259" key="9">
    <source>
        <dbReference type="Pfam" id="PF02781"/>
    </source>
</evidence>